<proteinExistence type="predicted"/>
<dbReference type="Proteomes" id="UP001153334">
    <property type="component" value="Unassembled WGS sequence"/>
</dbReference>
<organism evidence="1 2">
    <name type="scientific">Nemania bipapillata</name>
    <dbReference type="NCBI Taxonomy" id="110536"/>
    <lineage>
        <taxon>Eukaryota</taxon>
        <taxon>Fungi</taxon>
        <taxon>Dikarya</taxon>
        <taxon>Ascomycota</taxon>
        <taxon>Pezizomycotina</taxon>
        <taxon>Sordariomycetes</taxon>
        <taxon>Xylariomycetidae</taxon>
        <taxon>Xylariales</taxon>
        <taxon>Xylariaceae</taxon>
        <taxon>Nemania</taxon>
    </lineage>
</organism>
<protein>
    <submittedName>
        <fullName evidence="1">Uncharacterized protein</fullName>
    </submittedName>
</protein>
<evidence type="ECO:0000313" key="2">
    <source>
        <dbReference type="Proteomes" id="UP001153334"/>
    </source>
</evidence>
<reference evidence="1" key="1">
    <citation type="submission" date="2022-11" db="EMBL/GenBank/DDBJ databases">
        <title>Genome Sequence of Nemania bipapillata.</title>
        <authorList>
            <person name="Buettner E."/>
        </authorList>
    </citation>
    <scope>NUCLEOTIDE SEQUENCE</scope>
    <source>
        <strain evidence="1">CP14</strain>
    </source>
</reference>
<sequence length="1916" mass="217502">MEEAFNASSAPAFNLASHLLNPQAVGETISRATSPGLPSDVSIDESKRYRPRTFAYFQHLPYPVEEEARRDAALQGILTQLYIAIKAEDFSPGALHWTRQLQAWLSLKKKHFLKPQEDLILDWRPLWKEIKTIVLPGEAPSHHASLRRGLKHLWKLCLHAQSYFDPKERYVMLEEILPYFSTSDLSDAFIVLGILNVLMPTTPAPPTEPLSQPSDYLPTFFHLWSLVSRSKVVDNTLLDIFSRLARDYLSCLHVPFGEHGIFTREQSDLIFTAILRLTDIPVGQANSPYSNIDYSAGMAMFLEKDKKKHPVTYIIARWIVSSLSPHCLEKESSILNSLEGLLESVDTFFHPSNHGSWTRMLSQLTYYLSELFVSRWNKEQDGEMDTPPDRRINAELKRRFVLCLREVTFMGLYGKGSSVTSMYFGVLQNLTFLEPDLMLPGALQRFYPSLQGLVEVHRTTSSLIGLQMIANVMARQKGFRCHITALLALALPGIDANDLNKTQYTLNFIQTVAYSIPFVNLAKENSKIHDTSLAMQWVQGEMDRMEAEGQDVKIDYKNELSDEDEADIARSSTAGFAEFVLTLLGKVFTLLENLPDASHVRSGSPEDNIINTLPAALTPMFASLSPELFDMTLEKLATFVSSHVVHQARDAMAWICNALCKVNPEKTLKVFIRMIIVNIRHEIDSNGAASDRSSGTEILPRDRALVWHISILSMCVVHVGREVLNYKKDLFDIAEYMQEKCRGLPTIHISNFIHHLLLNLTHTYPIDTALYEPNVIARGLDIDDWGKTTKPADLTIRWHRPVMEEIQFAIDLFESQAGAAMRRLKALMSDDPPVTRGGKNKEWSDETSRQLSQLRLVISGVATLFDPKRASGEANSHGDRTGAVNGDSGDVIMHDDDDDDETEADDPLAEASEDDETKPQFKYQAGFLLSPNSPLYNRIHELREDIGELLSETHSFLNKHQEDDVACFTALYSTYRTWITDVGFERSAHPLDRLLRLYKADVGPFKISGLRKEYPRPLLVKRADGYQQQRVKHNATIRRKSRLDKKLLLDLAESSISSYADVRRIAQGAQDASVKALIGGRPLVIPVILERFRKALDEMDHDRIKGAMYTLLFTSLLKTLMKDWRFAPELMRLYIRTAGVDKTSIQNLGSTAVYPLIEFGKRFELMVLMDGDIVDLIKPEEDCSKAIEMRHAFIAERRMKVEKEKASLGLELIELARESHWKTASRCAIFATNLSIRFNSIAPPQFIELVASGTNDPHPGLRANYLSAFSLVFSAIDQRAVYGHSYRDYLLGKEHVTNKTIVPVPKGGAGFTAKHLDDFNHPENAEYFIDSDHPGWLVWGKTFHALKAKSQKFDGYDDLERTTRKQIGRLLNRQWLAKFFDHLKQEPRDTSADRFRTSNVVLLMHVFDLMHYGETEIKFEDVKELTTEVYGDGSDKHQHRATAEILGAMLAGLTDSPAAIKKLVWDFTLPLIVNIFADSLTPENQTYWVTFLHFLMDSKDPRRAHELVTKLSSFRLDMNSNAAFKESSKVQLLEFLINDSGWHFRHEKPILDNFLTHIDHPYKSVREAMGRVIATIYRTRYYESFENVNVMLEQNKAASSIGIRPYKADQELASTIKDVFDRLETWRQQRTPGQQTPSPYTSGSKTVLTWLDNTLSSQECTQLIPFFPDPFVDQLLHMMDVKEDPELMRLAYHVYRHLPNIPFRTGEDGPFIAALIRLGTTSTSWHQRLRALVNMQVIYFRRLFLMDTSHREMLFDAVGDMLGDTQLEVRTVAGATLAGMIRCSPVAIRNPIIATLKSRFETQLARNPMPKKRTPGTETPSGDTQKVIKRHAAVLGLGALIEAFPYATPPPSWMPEVLALLARRAASDPGVVGKATKGVLSEFKKTRQDSWVVDQKYFTSEQLEDLEGVLWKSYFA</sequence>
<name>A0ACC2IC11_9PEZI</name>
<evidence type="ECO:0000313" key="1">
    <source>
        <dbReference type="EMBL" id="KAJ8112744.1"/>
    </source>
</evidence>
<accession>A0ACC2IC11</accession>
<comment type="caution">
    <text evidence="1">The sequence shown here is derived from an EMBL/GenBank/DDBJ whole genome shotgun (WGS) entry which is preliminary data.</text>
</comment>
<gene>
    <name evidence="1" type="ORF">ONZ43_g5322</name>
</gene>
<dbReference type="EMBL" id="JAPESX010001613">
    <property type="protein sequence ID" value="KAJ8112744.1"/>
    <property type="molecule type" value="Genomic_DNA"/>
</dbReference>
<keyword evidence="2" id="KW-1185">Reference proteome</keyword>